<dbReference type="EMBL" id="OZ021735">
    <property type="protein sequence ID" value="CAK9309280.1"/>
    <property type="molecule type" value="Genomic_DNA"/>
</dbReference>
<keyword evidence="3" id="KW-1185">Reference proteome</keyword>
<organism evidence="2 3">
    <name type="scientific">Citrullus colocynthis</name>
    <name type="common">colocynth</name>
    <dbReference type="NCBI Taxonomy" id="252529"/>
    <lineage>
        <taxon>Eukaryota</taxon>
        <taxon>Viridiplantae</taxon>
        <taxon>Streptophyta</taxon>
        <taxon>Embryophyta</taxon>
        <taxon>Tracheophyta</taxon>
        <taxon>Spermatophyta</taxon>
        <taxon>Magnoliopsida</taxon>
        <taxon>eudicotyledons</taxon>
        <taxon>Gunneridae</taxon>
        <taxon>Pentapetalae</taxon>
        <taxon>rosids</taxon>
        <taxon>fabids</taxon>
        <taxon>Cucurbitales</taxon>
        <taxon>Cucurbitaceae</taxon>
        <taxon>Benincaseae</taxon>
        <taxon>Citrullus</taxon>
    </lineage>
</organism>
<evidence type="ECO:0000256" key="1">
    <source>
        <dbReference type="SAM" id="MobiDB-lite"/>
    </source>
</evidence>
<accession>A0ABP0XNZ6</accession>
<evidence type="ECO:0000313" key="3">
    <source>
        <dbReference type="Proteomes" id="UP001642487"/>
    </source>
</evidence>
<feature type="region of interest" description="Disordered" evidence="1">
    <location>
        <begin position="1"/>
        <end position="27"/>
    </location>
</feature>
<reference evidence="2 3" key="1">
    <citation type="submission" date="2024-03" db="EMBL/GenBank/DDBJ databases">
        <authorList>
            <person name="Gkanogiannis A."/>
            <person name="Becerra Lopez-Lavalle L."/>
        </authorList>
    </citation>
    <scope>NUCLEOTIDE SEQUENCE [LARGE SCALE GENOMIC DNA]</scope>
</reference>
<evidence type="ECO:0000313" key="2">
    <source>
        <dbReference type="EMBL" id="CAK9309280.1"/>
    </source>
</evidence>
<name>A0ABP0XNZ6_9ROSI</name>
<gene>
    <name evidence="2" type="ORF">CITCOLO1_LOCUS827</name>
</gene>
<protein>
    <submittedName>
        <fullName evidence="2">Uncharacterized protein</fullName>
    </submittedName>
</protein>
<proteinExistence type="predicted"/>
<dbReference type="Proteomes" id="UP001642487">
    <property type="component" value="Chromosome 1"/>
</dbReference>
<sequence>MRMDHNYFRAKRNLTQTKEERKKRKGLKTPSLVLSAFAIPIGATTETETRRGRTIYSASPLLLNPHRRRYLLPDSPLHQLRFLPLFWIFPSVCFLNQASGLAFSSR</sequence>